<dbReference type="EMBL" id="JWZT01001987">
    <property type="protein sequence ID" value="KII70707.1"/>
    <property type="molecule type" value="Genomic_DNA"/>
</dbReference>
<gene>
    <name evidence="1" type="ORF">RF11_09041</name>
</gene>
<sequence>MLGTAGLWESTFRNSQSYRVWVAIQRFKRLYLSKPNQLDGAISWADDYMRMAWRQKKTSDERPVIPVLQKELSICPQIRPITVHELKLTIRRIGDKCIIEGRVNRTGVDFLVEGGASTSMIRYGFVLNQLIFKDPLRIDLITANDSPIKARGVSRIDRQYMDKTDFSTPFGLFQYFVSNLVFATLWQTSKEIYKKYSTTSTQF</sequence>
<dbReference type="AlphaFoldDB" id="A0A0C2N9X9"/>
<comment type="caution">
    <text evidence="1">The sequence shown here is derived from an EMBL/GenBank/DDBJ whole genome shotgun (WGS) entry which is preliminary data.</text>
</comment>
<evidence type="ECO:0000313" key="2">
    <source>
        <dbReference type="Proteomes" id="UP000031668"/>
    </source>
</evidence>
<name>A0A0C2N9X9_THEKT</name>
<dbReference type="Proteomes" id="UP000031668">
    <property type="component" value="Unassembled WGS sequence"/>
</dbReference>
<accession>A0A0C2N9X9</accession>
<reference evidence="1 2" key="1">
    <citation type="journal article" date="2014" name="Genome Biol. Evol.">
        <title>The genome of the myxosporean Thelohanellus kitauei shows adaptations to nutrient acquisition within its fish host.</title>
        <authorList>
            <person name="Yang Y."/>
            <person name="Xiong J."/>
            <person name="Zhou Z."/>
            <person name="Huo F."/>
            <person name="Miao W."/>
            <person name="Ran C."/>
            <person name="Liu Y."/>
            <person name="Zhang J."/>
            <person name="Feng J."/>
            <person name="Wang M."/>
            <person name="Wang M."/>
            <person name="Wang L."/>
            <person name="Yao B."/>
        </authorList>
    </citation>
    <scope>NUCLEOTIDE SEQUENCE [LARGE SCALE GENOMIC DNA]</scope>
    <source>
        <strain evidence="1">Wuqing</strain>
    </source>
</reference>
<organism evidence="1 2">
    <name type="scientific">Thelohanellus kitauei</name>
    <name type="common">Myxosporean</name>
    <dbReference type="NCBI Taxonomy" id="669202"/>
    <lineage>
        <taxon>Eukaryota</taxon>
        <taxon>Metazoa</taxon>
        <taxon>Cnidaria</taxon>
        <taxon>Myxozoa</taxon>
        <taxon>Myxosporea</taxon>
        <taxon>Bivalvulida</taxon>
        <taxon>Platysporina</taxon>
        <taxon>Myxobolidae</taxon>
        <taxon>Thelohanellus</taxon>
    </lineage>
</organism>
<proteinExistence type="predicted"/>
<protein>
    <submittedName>
        <fullName evidence="1">Uncharacterized protein</fullName>
    </submittedName>
</protein>
<dbReference type="OrthoDB" id="10056424at2759"/>
<evidence type="ECO:0000313" key="1">
    <source>
        <dbReference type="EMBL" id="KII70707.1"/>
    </source>
</evidence>
<keyword evidence="2" id="KW-1185">Reference proteome</keyword>